<gene>
    <name evidence="3" type="ORF">LIER_20904</name>
</gene>
<protein>
    <recommendedName>
        <fullName evidence="2">Reverse transcriptase Ty1/copia-type domain-containing protein</fullName>
    </recommendedName>
</protein>
<keyword evidence="4" id="KW-1185">Reference proteome</keyword>
<evidence type="ECO:0000313" key="4">
    <source>
        <dbReference type="Proteomes" id="UP001454036"/>
    </source>
</evidence>
<feature type="region of interest" description="Disordered" evidence="1">
    <location>
        <begin position="31"/>
        <end position="50"/>
    </location>
</feature>
<evidence type="ECO:0000313" key="3">
    <source>
        <dbReference type="EMBL" id="GAA0165519.1"/>
    </source>
</evidence>
<dbReference type="InterPro" id="IPR013103">
    <property type="entry name" value="RVT_2"/>
</dbReference>
<evidence type="ECO:0000256" key="1">
    <source>
        <dbReference type="SAM" id="MobiDB-lite"/>
    </source>
</evidence>
<dbReference type="Proteomes" id="UP001454036">
    <property type="component" value="Unassembled WGS sequence"/>
</dbReference>
<dbReference type="Pfam" id="PF07727">
    <property type="entry name" value="RVT_2"/>
    <property type="match status" value="1"/>
</dbReference>
<name>A0AAV3QP58_LITER</name>
<sequence>MESINVNVIDQDHPLEEEEEELSVTPLVIDTPVDSNEEDTNVNPTAIDSSIEPAARIQKTHRASNIIGEIDGGMTTRKKDRVDYKKMEELVQLERNDVWEMMSRPKDHNVIGTKWIFKNKSNELGNVIRNKAWLVAQGYT</sequence>
<evidence type="ECO:0000259" key="2">
    <source>
        <dbReference type="Pfam" id="PF07727"/>
    </source>
</evidence>
<reference evidence="3 4" key="1">
    <citation type="submission" date="2024-01" db="EMBL/GenBank/DDBJ databases">
        <title>The complete chloroplast genome sequence of Lithospermum erythrorhizon: insights into the phylogenetic relationship among Boraginaceae species and the maternal lineages of purple gromwells.</title>
        <authorList>
            <person name="Okada T."/>
            <person name="Watanabe K."/>
        </authorList>
    </citation>
    <scope>NUCLEOTIDE SEQUENCE [LARGE SCALE GENOMIC DNA]</scope>
</reference>
<dbReference type="AlphaFoldDB" id="A0AAV3QP58"/>
<organism evidence="3 4">
    <name type="scientific">Lithospermum erythrorhizon</name>
    <name type="common">Purple gromwell</name>
    <name type="synonym">Lithospermum officinale var. erythrorhizon</name>
    <dbReference type="NCBI Taxonomy" id="34254"/>
    <lineage>
        <taxon>Eukaryota</taxon>
        <taxon>Viridiplantae</taxon>
        <taxon>Streptophyta</taxon>
        <taxon>Embryophyta</taxon>
        <taxon>Tracheophyta</taxon>
        <taxon>Spermatophyta</taxon>
        <taxon>Magnoliopsida</taxon>
        <taxon>eudicotyledons</taxon>
        <taxon>Gunneridae</taxon>
        <taxon>Pentapetalae</taxon>
        <taxon>asterids</taxon>
        <taxon>lamiids</taxon>
        <taxon>Boraginales</taxon>
        <taxon>Boraginaceae</taxon>
        <taxon>Boraginoideae</taxon>
        <taxon>Lithospermeae</taxon>
        <taxon>Lithospermum</taxon>
    </lineage>
</organism>
<accession>A0AAV3QP58</accession>
<dbReference type="EMBL" id="BAABME010005402">
    <property type="protein sequence ID" value="GAA0165519.1"/>
    <property type="molecule type" value="Genomic_DNA"/>
</dbReference>
<proteinExistence type="predicted"/>
<feature type="domain" description="Reverse transcriptase Ty1/copia-type" evidence="2">
    <location>
        <begin position="96"/>
        <end position="139"/>
    </location>
</feature>
<comment type="caution">
    <text evidence="3">The sequence shown here is derived from an EMBL/GenBank/DDBJ whole genome shotgun (WGS) entry which is preliminary data.</text>
</comment>